<reference evidence="10" key="2">
    <citation type="submission" date="2020-05" db="EMBL/GenBank/DDBJ databases">
        <authorList>
            <person name="Kim H.-S."/>
            <person name="Proctor R.H."/>
            <person name="Brown D.W."/>
        </authorList>
    </citation>
    <scope>NUCLEOTIDE SEQUENCE</scope>
    <source>
        <strain evidence="10">NRRL 20472</strain>
    </source>
</reference>
<feature type="region of interest" description="Disordered" evidence="6">
    <location>
        <begin position="356"/>
        <end position="377"/>
    </location>
</feature>
<reference evidence="10" key="1">
    <citation type="journal article" date="2020" name="BMC Genomics">
        <title>Correction to: Identification and distribution of gene clusters required for synthesis of sphingolipid metabolism inhibitors in diverse species of the filamentous fungus Fusarium.</title>
        <authorList>
            <person name="Kim H.S."/>
            <person name="Lohmar J.M."/>
            <person name="Busman M."/>
            <person name="Brown D.W."/>
            <person name="Naumann T.A."/>
            <person name="Divon H.H."/>
            <person name="Lysoe E."/>
            <person name="Uhlig S."/>
            <person name="Proctor R.H."/>
        </authorList>
    </citation>
    <scope>NUCLEOTIDE SEQUENCE</scope>
    <source>
        <strain evidence="10">NRRL 20472</strain>
    </source>
</reference>
<dbReference type="OrthoDB" id="2496787at2759"/>
<sequence>MKLSSWAICSLALVAGVFGASNSELFKDLPDCTSPCLEPYGNSGFDALDICNDQDLNREIDECFSHECPDFERFKIAKIHANACNVGPKEDRYNHYILLVAEVPAWICTWLRLYSSWSTYESLSPDDYAMVVCGLLYTVFATLVHFAYSVMTDTVSWNAIPQNITDGLKLVYMADIFELACTCLLRVAILLVCLRASLSNRRLITTCSIIVFTILSSVVLALLRVFRCSPIALAWAGWAEDEGGEENGGCLSQDTLAYVASAIDIFLNVVLVAMLLQLVFSRMTSVIISWLRITIAIVLGLFALGVSCFRVQLLVEFFTTLQPAWKYHDRIIWMDVEVSILVIWACLPIWQSFADSDSSRDIDGQSQLTPETEEPNAEAAKAMLKTPMTSLRHMRLFKFMARVRTRKQDESNLHLGDKTYGNVRTEIQGGQRFSMISQFTGMIGIQVKTRTIRRVDDDTWDAEKGSARDNIQANES</sequence>
<feature type="signal peptide" evidence="8">
    <location>
        <begin position="1"/>
        <end position="19"/>
    </location>
</feature>
<evidence type="ECO:0000313" key="10">
    <source>
        <dbReference type="EMBL" id="KAF4970739.1"/>
    </source>
</evidence>
<evidence type="ECO:0000256" key="8">
    <source>
        <dbReference type="SAM" id="SignalP"/>
    </source>
</evidence>
<evidence type="ECO:0000256" key="5">
    <source>
        <dbReference type="ARBA" id="ARBA00038359"/>
    </source>
</evidence>
<dbReference type="PANTHER" id="PTHR33048:SF160">
    <property type="entry name" value="SAT4 FAMILY MEMBRANE PROTEIN"/>
    <property type="match status" value="1"/>
</dbReference>
<feature type="transmembrane region" description="Helical" evidence="7">
    <location>
        <begin position="290"/>
        <end position="312"/>
    </location>
</feature>
<keyword evidence="4 7" id="KW-0472">Membrane</keyword>
<evidence type="ECO:0000256" key="3">
    <source>
        <dbReference type="ARBA" id="ARBA00022989"/>
    </source>
</evidence>
<feature type="chain" id="PRO_5034354322" description="Rhodopsin domain-containing protein" evidence="8">
    <location>
        <begin position="20"/>
        <end position="476"/>
    </location>
</feature>
<feature type="transmembrane region" description="Helical" evidence="7">
    <location>
        <begin position="170"/>
        <end position="191"/>
    </location>
</feature>
<accession>A0A8H4U727</accession>
<keyword evidence="11" id="KW-1185">Reference proteome</keyword>
<evidence type="ECO:0000313" key="11">
    <source>
        <dbReference type="Proteomes" id="UP000622797"/>
    </source>
</evidence>
<evidence type="ECO:0000256" key="1">
    <source>
        <dbReference type="ARBA" id="ARBA00004141"/>
    </source>
</evidence>
<feature type="transmembrane region" description="Helical" evidence="7">
    <location>
        <begin position="203"/>
        <end position="226"/>
    </location>
</feature>
<comment type="caution">
    <text evidence="10">The sequence shown here is derived from an EMBL/GenBank/DDBJ whole genome shotgun (WGS) entry which is preliminary data.</text>
</comment>
<keyword evidence="2 7" id="KW-0812">Transmembrane</keyword>
<organism evidence="10 11">
    <name type="scientific">Fusarium sarcochroum</name>
    <dbReference type="NCBI Taxonomy" id="1208366"/>
    <lineage>
        <taxon>Eukaryota</taxon>
        <taxon>Fungi</taxon>
        <taxon>Dikarya</taxon>
        <taxon>Ascomycota</taxon>
        <taxon>Pezizomycotina</taxon>
        <taxon>Sordariomycetes</taxon>
        <taxon>Hypocreomycetidae</taxon>
        <taxon>Hypocreales</taxon>
        <taxon>Nectriaceae</taxon>
        <taxon>Fusarium</taxon>
        <taxon>Fusarium lateritium species complex</taxon>
    </lineage>
</organism>
<dbReference type="Pfam" id="PF20684">
    <property type="entry name" value="Fung_rhodopsin"/>
    <property type="match status" value="1"/>
</dbReference>
<evidence type="ECO:0000259" key="9">
    <source>
        <dbReference type="Pfam" id="PF20684"/>
    </source>
</evidence>
<evidence type="ECO:0000256" key="6">
    <source>
        <dbReference type="SAM" id="MobiDB-lite"/>
    </source>
</evidence>
<protein>
    <recommendedName>
        <fullName evidence="9">Rhodopsin domain-containing protein</fullName>
    </recommendedName>
</protein>
<comment type="subcellular location">
    <subcellularLocation>
        <location evidence="1">Membrane</location>
        <topology evidence="1">Multi-pass membrane protein</topology>
    </subcellularLocation>
</comment>
<dbReference type="InterPro" id="IPR052337">
    <property type="entry name" value="SAT4-like"/>
</dbReference>
<proteinExistence type="inferred from homology"/>
<feature type="domain" description="Rhodopsin" evidence="9">
    <location>
        <begin position="111"/>
        <end position="352"/>
    </location>
</feature>
<evidence type="ECO:0000256" key="2">
    <source>
        <dbReference type="ARBA" id="ARBA00022692"/>
    </source>
</evidence>
<name>A0A8H4U727_9HYPO</name>
<feature type="transmembrane region" description="Helical" evidence="7">
    <location>
        <begin position="127"/>
        <end position="150"/>
    </location>
</feature>
<evidence type="ECO:0000256" key="7">
    <source>
        <dbReference type="SAM" id="Phobius"/>
    </source>
</evidence>
<comment type="similarity">
    <text evidence="5">Belongs to the SAT4 family.</text>
</comment>
<dbReference type="GO" id="GO:0016020">
    <property type="term" value="C:membrane"/>
    <property type="evidence" value="ECO:0007669"/>
    <property type="project" value="UniProtKB-SubCell"/>
</dbReference>
<dbReference type="Proteomes" id="UP000622797">
    <property type="component" value="Unassembled WGS sequence"/>
</dbReference>
<keyword evidence="3 7" id="KW-1133">Transmembrane helix</keyword>
<evidence type="ECO:0000256" key="4">
    <source>
        <dbReference type="ARBA" id="ARBA00023136"/>
    </source>
</evidence>
<dbReference type="EMBL" id="JABEXW010000112">
    <property type="protein sequence ID" value="KAF4970739.1"/>
    <property type="molecule type" value="Genomic_DNA"/>
</dbReference>
<keyword evidence="8" id="KW-0732">Signal</keyword>
<dbReference type="InterPro" id="IPR049326">
    <property type="entry name" value="Rhodopsin_dom_fungi"/>
</dbReference>
<feature type="transmembrane region" description="Helical" evidence="7">
    <location>
        <begin position="256"/>
        <end position="278"/>
    </location>
</feature>
<dbReference type="PANTHER" id="PTHR33048">
    <property type="entry name" value="PTH11-LIKE INTEGRAL MEMBRANE PROTEIN (AFU_ORTHOLOGUE AFUA_5G11245)"/>
    <property type="match status" value="1"/>
</dbReference>
<dbReference type="AlphaFoldDB" id="A0A8H4U727"/>
<gene>
    <name evidence="10" type="ORF">FSARC_2296</name>
</gene>